<dbReference type="GO" id="GO:0016787">
    <property type="term" value="F:hydrolase activity"/>
    <property type="evidence" value="ECO:0007669"/>
    <property type="project" value="UniProtKB-KW"/>
</dbReference>
<protein>
    <submittedName>
        <fullName evidence="4">Acetyl-CoA hydrolase/transferase family protein</fullName>
    </submittedName>
</protein>
<dbReference type="InterPro" id="IPR037171">
    <property type="entry name" value="NagB/RpiA_transferase-like"/>
</dbReference>
<dbReference type="InterPro" id="IPR017821">
    <property type="entry name" value="Succinate_CoA_transferase"/>
</dbReference>
<dbReference type="InterPro" id="IPR046433">
    <property type="entry name" value="ActCoA_hydro"/>
</dbReference>
<comment type="similarity">
    <text evidence="1">Belongs to the acetyl-CoA hydrolase/transferase family.</text>
</comment>
<keyword evidence="4" id="KW-0378">Hydrolase</keyword>
<accession>A0ABN3LTG0</accession>
<dbReference type="SUPFAM" id="SSF100950">
    <property type="entry name" value="NagB/RpiA/CoA transferase-like"/>
    <property type="match status" value="2"/>
</dbReference>
<dbReference type="PANTHER" id="PTHR43609">
    <property type="entry name" value="ACETYL-COA HYDROLASE"/>
    <property type="match status" value="1"/>
</dbReference>
<dbReference type="InterPro" id="IPR038460">
    <property type="entry name" value="AcetylCoA_hyd_C_sf"/>
</dbReference>
<dbReference type="PANTHER" id="PTHR43609:SF1">
    <property type="entry name" value="ACETYL-COA HYDROLASE"/>
    <property type="match status" value="1"/>
</dbReference>
<dbReference type="RefSeq" id="WP_281447841.1">
    <property type="nucleotide sequence ID" value="NZ_JASBAO010000001.1"/>
</dbReference>
<sequence length="504" mass="55520">MSNDKRIHHLGLQRKVCSAEEAAQWINPGDIIGTSGFTGSGYPKIVPGALAARIKQAHEQGKEFKIKLLTGASTGPELDGVLAEVNGVSYRTPFNTDPKMRKRINDGDTNYLDMHLSYVAPLYRSGALGDMDVAIIELSSIRADGTLVASTAVGNNQLWLNSAKKVILEVNHWQRAELEGMHDIWEVSPTFPQKIVPIVNPHDRIGNPYMTVDLDKVVAIVETNAPDRNAPFSPSDGNARAIAGHLMEFFNYEIKKGKMPQQLLPLQSGIGNVANAVMEALSQGHFENLSAYTEVIQDGMLSMLETGKMRIASATSFSLSPEKAQYFNDNIQKFRQKIILRPQEISNHPEVIRRIGCIAMNGAIEADIFGNVNSTHIMGSRMMNGIGGSGDFTRNAYVSIFMTPSLAKDGNISSIVPMVPRVDHISQDVQVIVTEQGLADLRGLSPRCRAKVIIENCAHPTYKPLLTEYYKLGLKNTPMQTPHFLREALSWHEKFVSTGTMLPK</sequence>
<gene>
    <name evidence="4" type="ORF">QJV27_04835</name>
</gene>
<keyword evidence="5" id="KW-1185">Reference proteome</keyword>
<evidence type="ECO:0000259" key="2">
    <source>
        <dbReference type="Pfam" id="PF02550"/>
    </source>
</evidence>
<dbReference type="Gene3D" id="3.30.750.70">
    <property type="entry name" value="4-hydroxybutyrate coenzyme like domains"/>
    <property type="match status" value="1"/>
</dbReference>
<dbReference type="Gene3D" id="3.40.1080.10">
    <property type="entry name" value="Glutaconate Coenzyme A-transferase"/>
    <property type="match status" value="1"/>
</dbReference>
<dbReference type="EMBL" id="JASBAO010000001">
    <property type="protein sequence ID" value="MDI2090716.1"/>
    <property type="molecule type" value="Genomic_DNA"/>
</dbReference>
<dbReference type="Pfam" id="PF13336">
    <property type="entry name" value="AcetylCoA_hyd_C"/>
    <property type="match status" value="1"/>
</dbReference>
<evidence type="ECO:0000313" key="5">
    <source>
        <dbReference type="Proteomes" id="UP001431634"/>
    </source>
</evidence>
<reference evidence="4" key="1">
    <citation type="submission" date="2023-05" db="EMBL/GenBank/DDBJ databases">
        <title>Whole genome sequence of Commensalibacter sp.</title>
        <authorList>
            <person name="Charoenyingcharoen P."/>
            <person name="Yukphan P."/>
        </authorList>
    </citation>
    <scope>NUCLEOTIDE SEQUENCE</scope>
    <source>
        <strain evidence="4">TBRC 16381</strain>
    </source>
</reference>
<evidence type="ECO:0000313" key="4">
    <source>
        <dbReference type="EMBL" id="MDI2090716.1"/>
    </source>
</evidence>
<dbReference type="NCBIfam" id="TIGR03458">
    <property type="entry name" value="YgfH_subfam"/>
    <property type="match status" value="1"/>
</dbReference>
<feature type="domain" description="Acetyl-CoA hydrolase/transferase N-terminal" evidence="2">
    <location>
        <begin position="12"/>
        <end position="222"/>
    </location>
</feature>
<organism evidence="4 5">
    <name type="scientific">Commensalibacter oyaizuii</name>
    <dbReference type="NCBI Taxonomy" id="3043873"/>
    <lineage>
        <taxon>Bacteria</taxon>
        <taxon>Pseudomonadati</taxon>
        <taxon>Pseudomonadota</taxon>
        <taxon>Alphaproteobacteria</taxon>
        <taxon>Acetobacterales</taxon>
        <taxon>Acetobacteraceae</taxon>
    </lineage>
</organism>
<evidence type="ECO:0000256" key="1">
    <source>
        <dbReference type="ARBA" id="ARBA00009632"/>
    </source>
</evidence>
<dbReference type="Gene3D" id="3.40.1080.20">
    <property type="entry name" value="Acetyl-CoA hydrolase/transferase C-terminal domain"/>
    <property type="match status" value="1"/>
</dbReference>
<name>A0ABN3LTG0_9PROT</name>
<feature type="domain" description="Acetyl-CoA hydrolase/transferase C-terminal" evidence="3">
    <location>
        <begin position="327"/>
        <end position="469"/>
    </location>
</feature>
<evidence type="ECO:0000259" key="3">
    <source>
        <dbReference type="Pfam" id="PF13336"/>
    </source>
</evidence>
<proteinExistence type="inferred from homology"/>
<dbReference type="InterPro" id="IPR026888">
    <property type="entry name" value="AcetylCoA_hyd_C"/>
</dbReference>
<comment type="caution">
    <text evidence="4">The sequence shown here is derived from an EMBL/GenBank/DDBJ whole genome shotgun (WGS) entry which is preliminary data.</text>
</comment>
<dbReference type="Proteomes" id="UP001431634">
    <property type="component" value="Unassembled WGS sequence"/>
</dbReference>
<dbReference type="Pfam" id="PF02550">
    <property type="entry name" value="AcetylCoA_hydro"/>
    <property type="match status" value="1"/>
</dbReference>
<dbReference type="InterPro" id="IPR003702">
    <property type="entry name" value="ActCoA_hydro_N"/>
</dbReference>